<evidence type="ECO:0000313" key="2">
    <source>
        <dbReference type="Proteomes" id="UP001148662"/>
    </source>
</evidence>
<evidence type="ECO:0000313" key="1">
    <source>
        <dbReference type="EMBL" id="KAJ3546665.1"/>
    </source>
</evidence>
<organism evidence="1 2">
    <name type="scientific">Phlebia brevispora</name>
    <dbReference type="NCBI Taxonomy" id="194682"/>
    <lineage>
        <taxon>Eukaryota</taxon>
        <taxon>Fungi</taxon>
        <taxon>Dikarya</taxon>
        <taxon>Basidiomycota</taxon>
        <taxon>Agaricomycotina</taxon>
        <taxon>Agaricomycetes</taxon>
        <taxon>Polyporales</taxon>
        <taxon>Meruliaceae</taxon>
        <taxon>Phlebia</taxon>
    </lineage>
</organism>
<reference evidence="1" key="1">
    <citation type="submission" date="2022-07" db="EMBL/GenBank/DDBJ databases">
        <title>Genome Sequence of Phlebia brevispora.</title>
        <authorList>
            <person name="Buettner E."/>
        </authorList>
    </citation>
    <scope>NUCLEOTIDE SEQUENCE</scope>
    <source>
        <strain evidence="1">MPL23</strain>
    </source>
</reference>
<keyword evidence="2" id="KW-1185">Reference proteome</keyword>
<gene>
    <name evidence="1" type="ORF">NM688_g5490</name>
</gene>
<comment type="caution">
    <text evidence="1">The sequence shown here is derived from an EMBL/GenBank/DDBJ whole genome shotgun (WGS) entry which is preliminary data.</text>
</comment>
<protein>
    <submittedName>
        <fullName evidence="1">Uncharacterized protein</fullName>
    </submittedName>
</protein>
<dbReference type="EMBL" id="JANHOG010001016">
    <property type="protein sequence ID" value="KAJ3546665.1"/>
    <property type="molecule type" value="Genomic_DNA"/>
</dbReference>
<proteinExistence type="predicted"/>
<sequence length="356" mass="40810">MSVAPRPPPEGILTKKQYDYFTKAVCICVNVPCNILNCEFLDNYLFGSPPKGGRMLVTVMWKSQLDGEGSGRIMMMYHVVCARILRRKFDCEAQNMESVYNLCEIDHVLGPAMTDVNAGRLPHVKYEEAGPEKVDVRPYYYLDEDEQIRLDWVRFKKDGFEWTYTRPDIFPRFHRTVLPSRFPGPKPGGTNDVLTTKPFDILHILLPYLTDKAFVSLLSTCRTLRHHALTTLQPQARERVIAHGWAIPLRKEYAAAPQVTREAGVMIDPDNAPLEGDWMLYLCNVHKSQSMRARRWIWATADELRRAYVEQKVGSPFADIVAGDAPDAPRVKSPTRLRFERDVRNNPMGGRCPPDW</sequence>
<name>A0ACC1SUL9_9APHY</name>
<dbReference type="Proteomes" id="UP001148662">
    <property type="component" value="Unassembled WGS sequence"/>
</dbReference>
<accession>A0ACC1SUL9</accession>